<feature type="region of interest" description="Disordered" evidence="9">
    <location>
        <begin position="1390"/>
        <end position="1412"/>
    </location>
</feature>
<dbReference type="InterPro" id="IPR013520">
    <property type="entry name" value="Ribonucl_H"/>
</dbReference>
<dbReference type="SUPFAM" id="SSF46785">
    <property type="entry name" value="Winged helix' DNA-binding domain"/>
    <property type="match status" value="1"/>
</dbReference>
<evidence type="ECO:0000256" key="9">
    <source>
        <dbReference type="SAM" id="MobiDB-lite"/>
    </source>
</evidence>
<dbReference type="STRING" id="764103.G7E4I5"/>
<evidence type="ECO:0000313" key="12">
    <source>
        <dbReference type="EMBL" id="GAA97745.1"/>
    </source>
</evidence>
<keyword evidence="6" id="KW-0238">DNA-binding</keyword>
<dbReference type="InterPro" id="IPR034922">
    <property type="entry name" value="REX1-like_exo"/>
</dbReference>
<dbReference type="InterPro" id="IPR036390">
    <property type="entry name" value="WH_DNA-bd_sf"/>
</dbReference>
<evidence type="ECO:0000256" key="5">
    <source>
        <dbReference type="ARBA" id="ARBA00022839"/>
    </source>
</evidence>
<dbReference type="SMART" id="SM00415">
    <property type="entry name" value="HSF"/>
    <property type="match status" value="1"/>
</dbReference>
<feature type="domain" description="Exonuclease" evidence="11">
    <location>
        <begin position="282"/>
        <end position="458"/>
    </location>
</feature>
<keyword evidence="7" id="KW-0539">Nucleus</keyword>
<evidence type="ECO:0008006" key="14">
    <source>
        <dbReference type="Google" id="ProtNLM"/>
    </source>
</evidence>
<evidence type="ECO:0000313" key="13">
    <source>
        <dbReference type="Proteomes" id="UP000009131"/>
    </source>
</evidence>
<dbReference type="Proteomes" id="UP000009131">
    <property type="component" value="Unassembled WGS sequence"/>
</dbReference>
<evidence type="ECO:0000256" key="4">
    <source>
        <dbReference type="ARBA" id="ARBA00022801"/>
    </source>
</evidence>
<reference evidence="12 13" key="1">
    <citation type="journal article" date="2011" name="J. Gen. Appl. Microbiol.">
        <title>Draft genome sequencing of the enigmatic basidiomycete Mixia osmundae.</title>
        <authorList>
            <person name="Nishida H."/>
            <person name="Nagatsuka Y."/>
            <person name="Sugiyama J."/>
        </authorList>
    </citation>
    <scope>NUCLEOTIDE SEQUENCE [LARGE SCALE GENOMIC DNA]</scope>
    <source>
        <strain evidence="13">CBS 9802 / IAM 14324 / JCM 22182 / KY 12970</strain>
    </source>
</reference>
<evidence type="ECO:0000256" key="2">
    <source>
        <dbReference type="ARBA" id="ARBA00006357"/>
    </source>
</evidence>
<dbReference type="SUPFAM" id="SSF53098">
    <property type="entry name" value="Ribonuclease H-like"/>
    <property type="match status" value="1"/>
</dbReference>
<dbReference type="PANTHER" id="PTHR12801:SF115">
    <property type="entry name" value="FI18136P1-RELATED"/>
    <property type="match status" value="1"/>
</dbReference>
<dbReference type="InterPro" id="IPR036397">
    <property type="entry name" value="RNaseH_sf"/>
</dbReference>
<dbReference type="eggNOG" id="KOG2248">
    <property type="taxonomic scope" value="Eukaryota"/>
</dbReference>
<sequence length="1575" mass="174667">MATKRKSEDASASFLPSSYASQHARSLQDDADGFTKATSKKEKKRLKILRKAELEVPEFHFNTRGFANNRHVALVHVRDALLSILSDEPAPNWLVIKHKSHIQRVVVLFIPGITGDTLGVADLDAHTTIPQSLTESSRSQADRKTKLPVFGRIFGAYCPTKAPGDKYKIHSAQMTFLSSLAVPPAEKKRREAARVREARETSSTARETAANYLLTRDQMLTAAFPMPSYRFSTPNEPLDSRSPPEPGQIDTVLEETSKVAGRPGWYETPQAMLSRDEAKSMKVLGIDCEMVKTAEDSELARVAIMDQQGQVVYDTFVKPDRPIIDYATQYSGITPENLASVTTTLADVQSHLKTLIDYRTILVGHSLECDLRALKLAHPWVIDTTVLYPHPRGPPFKSSLKWLAKQWLKREIQIISSHRQPIYDDRGEPIAHAPGHDPREDAGAAIELLNKKIDKGPTFGVFTNDTETIFERLSRGPTPKTSAIIDYGSPAVWIARGCSTVTACTSDDEICSGMISAAQTQDFVYGRMLELSHARGWTTARAAQAGTAEDEATMPAEPSEPVKAIDADPVYAQMNERIKTLWNGLPRSTALIILTGHSDPGPAIALNKRRATYDSLCRMLKPSEVPREHVWMTQDDRDLEQEVVKAKLGMSFFSIRGEPLFLLLLADNISLRIKRRQSLSADDSIALTEAQIDDAAARAIEQPAKGSFSTEEDAADRMNASRWDAKTLAGHRIRPVFPRTWTHELPTLHTSLTTLLPILPQIARGHSNSAPDGSMSTLVMTLATPGIKSHLFNWLCFLHHRLPSNLYPPGSYLVITSSRDLAVYLSDRGVITLLLRPSEAEMDSRAFLDLWTTLRKLELLISDDPENVALNSSVALKWGNLDYQSLMLERTIMTTAIVSSLVDANGPSVDRSSRKPMKANERPVGGVLIADNDAVWLSSPIPLLAHPYRPQGSLPSFLYSSDIHPTAMTEYGKFELPCAGFFYSRVSDPIKPTYDRKCQFSPSEGAALAWRYTTLCHIASTLEWRGRAEEEARDELENEGLPESDMPRLLKKHNKLQRAPGFQDSSLGPAIWLAEEGLLPHLSHERFMDALTSGDPDDLLALMSEMGLGPDDPPCDIKARRAYKRCPNPDHPAHSPFAAFERRARWRDTPLLSGHKRRSVQHYTRPPPNIQIRTEPLPYALFPPGRGFFDEKERENGAEAVVVHANYAIGKYKEKIMKREGIWALVERPDLDQPPIVGKRALASHGTRRQSRFLRNVRTIQVGQQLIASPYSTPSMAPPPSRSLFLSKLHALLDASTEADDVHWYGDDGVFRVTSNSARACEALATAWAFSSLSSFVRQLNYYGTTRVSDRRHASQRTKNAPHEGYVVFRHPSGYFLPNRPDLVTNISRRTRKKRARGSAPATRRTTAAAARTRSATAIADFAQKMAVSVNARDLAIHDRSSISVSTSSSSPSLGSGPSTFYLPSVSSGPNSYYSSVGSSPISPAVPDFSMPTFSLFDAQETSFASQADHAHVLFSPVESDVRFSPSQLQLSSYNSADCMTNFNEEANYPSSFDVAYSSPVFQDHTSMMWPSPSH</sequence>
<dbReference type="SMART" id="SM00479">
    <property type="entry name" value="EXOIII"/>
    <property type="match status" value="1"/>
</dbReference>
<feature type="region of interest" description="Disordered" evidence="9">
    <location>
        <begin position="1"/>
        <end position="38"/>
    </location>
</feature>
<organism evidence="12 13">
    <name type="scientific">Mixia osmundae (strain CBS 9802 / IAM 14324 / JCM 22182 / KY 12970)</name>
    <dbReference type="NCBI Taxonomy" id="764103"/>
    <lineage>
        <taxon>Eukaryota</taxon>
        <taxon>Fungi</taxon>
        <taxon>Dikarya</taxon>
        <taxon>Basidiomycota</taxon>
        <taxon>Pucciniomycotina</taxon>
        <taxon>Mixiomycetes</taxon>
        <taxon>Mixiales</taxon>
        <taxon>Mixiaceae</taxon>
        <taxon>Mixia</taxon>
    </lineage>
</organism>
<evidence type="ECO:0000256" key="6">
    <source>
        <dbReference type="ARBA" id="ARBA00023125"/>
    </source>
</evidence>
<dbReference type="Gene3D" id="3.30.420.10">
    <property type="entry name" value="Ribonuclease H-like superfamily/Ribonuclease H"/>
    <property type="match status" value="1"/>
</dbReference>
<evidence type="ECO:0000256" key="1">
    <source>
        <dbReference type="ARBA" id="ARBA00004123"/>
    </source>
</evidence>
<dbReference type="GO" id="GO:0010629">
    <property type="term" value="P:negative regulation of gene expression"/>
    <property type="evidence" value="ECO:0007669"/>
    <property type="project" value="UniProtKB-ARBA"/>
</dbReference>
<comment type="subcellular location">
    <subcellularLocation>
        <location evidence="1">Nucleus</location>
    </subcellularLocation>
</comment>
<dbReference type="InParanoid" id="G7E4I5"/>
<keyword evidence="4" id="KW-0378">Hydrolase</keyword>
<keyword evidence="13" id="KW-1185">Reference proteome</keyword>
<dbReference type="EMBL" id="BABT02000134">
    <property type="protein sequence ID" value="GAA97745.1"/>
    <property type="molecule type" value="Genomic_DNA"/>
</dbReference>
<dbReference type="InterPro" id="IPR047021">
    <property type="entry name" value="REXO1/3/4-like"/>
</dbReference>
<dbReference type="CDD" id="cd06145">
    <property type="entry name" value="REX1_like"/>
    <property type="match status" value="1"/>
</dbReference>
<dbReference type="GO" id="GO:0043565">
    <property type="term" value="F:sequence-specific DNA binding"/>
    <property type="evidence" value="ECO:0007669"/>
    <property type="project" value="InterPro"/>
</dbReference>
<dbReference type="RefSeq" id="XP_014564800.1">
    <property type="nucleotide sequence ID" value="XM_014709314.1"/>
</dbReference>
<keyword evidence="5" id="KW-0269">Exonuclease</keyword>
<accession>G7E4I5</accession>
<dbReference type="OrthoDB" id="206335at2759"/>
<dbReference type="FunFam" id="3.30.420.10:FF:000031">
    <property type="entry name" value="RNA exonuclease 1"/>
    <property type="match status" value="1"/>
</dbReference>
<comment type="similarity">
    <text evidence="2">Belongs to the REXO1/REXO3 family.</text>
</comment>
<evidence type="ECO:0000259" key="11">
    <source>
        <dbReference type="SMART" id="SM00479"/>
    </source>
</evidence>
<feature type="compositionally biased region" description="Polar residues" evidence="9">
    <location>
        <begin position="14"/>
        <end position="25"/>
    </location>
</feature>
<name>G7E4I5_MIXOS</name>
<proteinExistence type="inferred from homology"/>
<reference evidence="12 13" key="2">
    <citation type="journal article" date="2012" name="Open Biol.">
        <title>Characteristics of nucleosomes and linker DNA regions on the genome of the basidiomycete Mixia osmundae revealed by mono- and dinucleosome mapping.</title>
        <authorList>
            <person name="Nishida H."/>
            <person name="Kondo S."/>
            <person name="Matsumoto T."/>
            <person name="Suzuki Y."/>
            <person name="Yoshikawa H."/>
            <person name="Taylor T.D."/>
            <person name="Sugiyama J."/>
        </authorList>
    </citation>
    <scope>NUCLEOTIDE SEQUENCE [LARGE SCALE GENOMIC DNA]</scope>
    <source>
        <strain evidence="13">CBS 9802 / IAM 14324 / JCM 22182 / KY 12970</strain>
    </source>
</reference>
<dbReference type="Pfam" id="PF00929">
    <property type="entry name" value="RNase_T"/>
    <property type="match status" value="1"/>
</dbReference>
<dbReference type="InterPro" id="IPR036388">
    <property type="entry name" value="WH-like_DNA-bd_sf"/>
</dbReference>
<evidence type="ECO:0000259" key="10">
    <source>
        <dbReference type="SMART" id="SM00415"/>
    </source>
</evidence>
<dbReference type="Pfam" id="PF00447">
    <property type="entry name" value="HSF_DNA-bind"/>
    <property type="match status" value="1"/>
</dbReference>
<dbReference type="GO" id="GO:0003700">
    <property type="term" value="F:DNA-binding transcription factor activity"/>
    <property type="evidence" value="ECO:0007669"/>
    <property type="project" value="InterPro"/>
</dbReference>
<dbReference type="HOGENOM" id="CLU_245343_0_0_1"/>
<dbReference type="PANTHER" id="PTHR12801">
    <property type="entry name" value="RNA EXONUCLEASE REXO1 / RECO3 FAMILY MEMBER-RELATED"/>
    <property type="match status" value="1"/>
</dbReference>
<protein>
    <recommendedName>
        <fullName evidence="14">Exonuclease domain-containing protein</fullName>
    </recommendedName>
</protein>
<comment type="similarity">
    <text evidence="8">Belongs to the HSF family.</text>
</comment>
<dbReference type="GO" id="GO:0005634">
    <property type="term" value="C:nucleus"/>
    <property type="evidence" value="ECO:0007669"/>
    <property type="project" value="UniProtKB-SubCell"/>
</dbReference>
<dbReference type="GO" id="GO:0004527">
    <property type="term" value="F:exonuclease activity"/>
    <property type="evidence" value="ECO:0007669"/>
    <property type="project" value="UniProtKB-KW"/>
</dbReference>
<dbReference type="InterPro" id="IPR012337">
    <property type="entry name" value="RNaseH-like_sf"/>
</dbReference>
<comment type="caution">
    <text evidence="12">The sequence shown here is derived from an EMBL/GenBank/DDBJ whole genome shotgun (WGS) entry which is preliminary data.</text>
</comment>
<feature type="domain" description="HSF-type DNA-binding" evidence="10">
    <location>
        <begin position="1281"/>
        <end position="1390"/>
    </location>
</feature>
<dbReference type="Gene3D" id="1.10.10.10">
    <property type="entry name" value="Winged helix-like DNA-binding domain superfamily/Winged helix DNA-binding domain"/>
    <property type="match status" value="1"/>
</dbReference>
<gene>
    <name evidence="12" type="primary">Mo04424</name>
    <name evidence="12" type="ORF">E5Q_04424</name>
</gene>
<evidence type="ECO:0000256" key="8">
    <source>
        <dbReference type="RuleBase" id="RU004020"/>
    </source>
</evidence>
<evidence type="ECO:0000256" key="7">
    <source>
        <dbReference type="ARBA" id="ARBA00023242"/>
    </source>
</evidence>
<keyword evidence="3" id="KW-0540">Nuclease</keyword>
<evidence type="ECO:0000256" key="3">
    <source>
        <dbReference type="ARBA" id="ARBA00022722"/>
    </source>
</evidence>
<feature type="compositionally biased region" description="Low complexity" evidence="9">
    <location>
        <begin position="1398"/>
        <end position="1412"/>
    </location>
</feature>
<dbReference type="InterPro" id="IPR000232">
    <property type="entry name" value="HSF_DNA-bd"/>
</dbReference>